<dbReference type="EMBL" id="AP021876">
    <property type="protein sequence ID" value="BBO79848.1"/>
    <property type="molecule type" value="Genomic_DNA"/>
</dbReference>
<dbReference type="KEGG" id="dov:DSCO28_04140"/>
<protein>
    <submittedName>
        <fullName evidence="7">ABC transporter</fullName>
    </submittedName>
</protein>
<evidence type="ECO:0000256" key="2">
    <source>
        <dbReference type="ARBA" id="ARBA00022448"/>
    </source>
</evidence>
<dbReference type="InterPro" id="IPR029439">
    <property type="entry name" value="Wzt_C"/>
</dbReference>
<dbReference type="Gene3D" id="3.40.50.300">
    <property type="entry name" value="P-loop containing nucleotide triphosphate hydrolases"/>
    <property type="match status" value="1"/>
</dbReference>
<accession>A0A5K7ZCE9</accession>
<keyword evidence="2" id="KW-0813">Transport</keyword>
<dbReference type="CDD" id="cd10147">
    <property type="entry name" value="Wzt_C-like"/>
    <property type="match status" value="1"/>
</dbReference>
<dbReference type="CDD" id="cd03220">
    <property type="entry name" value="ABC_KpsT_Wzt"/>
    <property type="match status" value="1"/>
</dbReference>
<evidence type="ECO:0000256" key="5">
    <source>
        <dbReference type="SAM" id="MobiDB-lite"/>
    </source>
</evidence>
<keyword evidence="4" id="KW-0067">ATP-binding</keyword>
<feature type="region of interest" description="Disordered" evidence="5">
    <location>
        <begin position="186"/>
        <end position="207"/>
    </location>
</feature>
<dbReference type="InterPro" id="IPR015860">
    <property type="entry name" value="ABC_transpr_TagH-like"/>
</dbReference>
<gene>
    <name evidence="7" type="ORF">DSCO28_04140</name>
</gene>
<comment type="similarity">
    <text evidence="1">Belongs to the ABC transporter superfamily.</text>
</comment>
<keyword evidence="3" id="KW-0547">Nucleotide-binding</keyword>
<dbReference type="PANTHER" id="PTHR46743:SF2">
    <property type="entry name" value="TEICHOIC ACIDS EXPORT ATP-BINDING PROTEIN TAGH"/>
    <property type="match status" value="1"/>
</dbReference>
<evidence type="ECO:0000313" key="8">
    <source>
        <dbReference type="Proteomes" id="UP000425960"/>
    </source>
</evidence>
<name>A0A5K7ZCE9_9BACT</name>
<reference evidence="7 8" key="1">
    <citation type="submission" date="2019-11" db="EMBL/GenBank/DDBJ databases">
        <title>Comparative genomics of hydrocarbon-degrading Desulfosarcina strains.</title>
        <authorList>
            <person name="Watanabe M."/>
            <person name="Kojima H."/>
            <person name="Fukui M."/>
        </authorList>
    </citation>
    <scope>NUCLEOTIDE SEQUENCE [LARGE SCALE GENOMIC DNA]</scope>
    <source>
        <strain evidence="7 8">28bB2T</strain>
    </source>
</reference>
<dbReference type="GO" id="GO:0016887">
    <property type="term" value="F:ATP hydrolysis activity"/>
    <property type="evidence" value="ECO:0007669"/>
    <property type="project" value="InterPro"/>
</dbReference>
<evidence type="ECO:0000259" key="6">
    <source>
        <dbReference type="PROSITE" id="PS50893"/>
    </source>
</evidence>
<organism evidence="7 8">
    <name type="scientific">Desulfosarcina ovata subsp. sediminis</name>
    <dbReference type="NCBI Taxonomy" id="885957"/>
    <lineage>
        <taxon>Bacteria</taxon>
        <taxon>Pseudomonadati</taxon>
        <taxon>Thermodesulfobacteriota</taxon>
        <taxon>Desulfobacteria</taxon>
        <taxon>Desulfobacterales</taxon>
        <taxon>Desulfosarcinaceae</taxon>
        <taxon>Desulfosarcina</taxon>
    </lineage>
</organism>
<dbReference type="PANTHER" id="PTHR46743">
    <property type="entry name" value="TEICHOIC ACIDS EXPORT ATP-BINDING PROTEIN TAGH"/>
    <property type="match status" value="1"/>
</dbReference>
<feature type="domain" description="ABC transporter" evidence="6">
    <location>
        <begin position="1"/>
        <end position="193"/>
    </location>
</feature>
<feature type="compositionally biased region" description="Polar residues" evidence="5">
    <location>
        <begin position="197"/>
        <end position="207"/>
    </location>
</feature>
<dbReference type="GO" id="GO:0016020">
    <property type="term" value="C:membrane"/>
    <property type="evidence" value="ECO:0007669"/>
    <property type="project" value="InterPro"/>
</dbReference>
<sequence>MLGIIGPNGSGKSTLLRLIGGVGKPDEGFVSANGRIGALFDLGAGFHPELTGRDNIYIAGVIAGLTRRQITERFDEIVSFAEMEDFLDNPLRTYSSGMKLRLAFAVAVNIDPDILLIDEVLSVGDLSFQNKCLKRIRQYKKNGCTVLLVSHDTEQVLQLCDEVIWIKKGRVKSKGMPPQVIQDYRSEVSKETRKRTPTTSFEDTANNDTGLKLNENRFGSLEVRITGVRLIGKSGMQENELNIGDPLRIEIDFQSDLPVKDPIFGATITNRDGTICCEMMTAQNPDDSAKSIRKGTIVLDITRLDLIGGEYYINTGIYKKDWEYAYDFHCNVYPLRIMSDSYGKGYIVPPHTWHFKNRR</sequence>
<proteinExistence type="inferred from homology"/>
<dbReference type="SUPFAM" id="SSF52540">
    <property type="entry name" value="P-loop containing nucleoside triphosphate hydrolases"/>
    <property type="match status" value="1"/>
</dbReference>
<dbReference type="Gene3D" id="2.70.50.60">
    <property type="entry name" value="abc- transporter (atp binding component) like domain"/>
    <property type="match status" value="1"/>
</dbReference>
<dbReference type="Pfam" id="PF00005">
    <property type="entry name" value="ABC_tran"/>
    <property type="match status" value="1"/>
</dbReference>
<dbReference type="AlphaFoldDB" id="A0A5K7ZCE9"/>
<dbReference type="SMART" id="SM00382">
    <property type="entry name" value="AAA"/>
    <property type="match status" value="1"/>
</dbReference>
<dbReference type="InterPro" id="IPR050683">
    <property type="entry name" value="Bact_Polysacc_Export_ATP-bd"/>
</dbReference>
<dbReference type="InterPro" id="IPR027417">
    <property type="entry name" value="P-loop_NTPase"/>
</dbReference>
<dbReference type="InterPro" id="IPR003439">
    <property type="entry name" value="ABC_transporter-like_ATP-bd"/>
</dbReference>
<dbReference type="PROSITE" id="PS50893">
    <property type="entry name" value="ABC_TRANSPORTER_2"/>
    <property type="match status" value="1"/>
</dbReference>
<evidence type="ECO:0000313" key="7">
    <source>
        <dbReference type="EMBL" id="BBO79848.1"/>
    </source>
</evidence>
<dbReference type="GO" id="GO:0140359">
    <property type="term" value="F:ABC-type transporter activity"/>
    <property type="evidence" value="ECO:0007669"/>
    <property type="project" value="InterPro"/>
</dbReference>
<evidence type="ECO:0000256" key="1">
    <source>
        <dbReference type="ARBA" id="ARBA00005417"/>
    </source>
</evidence>
<dbReference type="GO" id="GO:0005524">
    <property type="term" value="F:ATP binding"/>
    <property type="evidence" value="ECO:0007669"/>
    <property type="project" value="UniProtKB-KW"/>
</dbReference>
<dbReference type="Proteomes" id="UP000425960">
    <property type="component" value="Chromosome"/>
</dbReference>
<evidence type="ECO:0000256" key="3">
    <source>
        <dbReference type="ARBA" id="ARBA00022741"/>
    </source>
</evidence>
<dbReference type="Pfam" id="PF14524">
    <property type="entry name" value="Wzt_C"/>
    <property type="match status" value="1"/>
</dbReference>
<dbReference type="InterPro" id="IPR003593">
    <property type="entry name" value="AAA+_ATPase"/>
</dbReference>
<evidence type="ECO:0000256" key="4">
    <source>
        <dbReference type="ARBA" id="ARBA00022840"/>
    </source>
</evidence>